<dbReference type="PANTHER" id="PTHR34676:SF28">
    <property type="entry name" value="ZINC FINGER, CCHC-TYPE, RIBONUCLEASE H-LIKE DOMAIN, GAG-PRE-INTEGRASE DOMAIN PROTEIN-RELATED"/>
    <property type="match status" value="1"/>
</dbReference>
<reference evidence="1" key="1">
    <citation type="submission" date="2017-07" db="EMBL/GenBank/DDBJ databases">
        <title>Taro Niue Genome Assembly and Annotation.</title>
        <authorList>
            <person name="Atibalentja N."/>
            <person name="Keating K."/>
            <person name="Fields C.J."/>
        </authorList>
    </citation>
    <scope>NUCLEOTIDE SEQUENCE</scope>
    <source>
        <strain evidence="1">Niue_2</strain>
        <tissue evidence="1">Leaf</tissue>
    </source>
</reference>
<name>A0A843WJM7_COLES</name>
<organism evidence="1 2">
    <name type="scientific">Colocasia esculenta</name>
    <name type="common">Wild taro</name>
    <name type="synonym">Arum esculentum</name>
    <dbReference type="NCBI Taxonomy" id="4460"/>
    <lineage>
        <taxon>Eukaryota</taxon>
        <taxon>Viridiplantae</taxon>
        <taxon>Streptophyta</taxon>
        <taxon>Embryophyta</taxon>
        <taxon>Tracheophyta</taxon>
        <taxon>Spermatophyta</taxon>
        <taxon>Magnoliopsida</taxon>
        <taxon>Liliopsida</taxon>
        <taxon>Araceae</taxon>
        <taxon>Aroideae</taxon>
        <taxon>Colocasieae</taxon>
        <taxon>Colocasia</taxon>
    </lineage>
</organism>
<accession>A0A843WJM7</accession>
<keyword evidence="2" id="KW-1185">Reference proteome</keyword>
<dbReference type="PANTHER" id="PTHR34676">
    <property type="entry name" value="DUF4219 DOMAIN-CONTAINING PROTEIN-RELATED"/>
    <property type="match status" value="1"/>
</dbReference>
<evidence type="ECO:0000313" key="1">
    <source>
        <dbReference type="EMBL" id="MQM07837.1"/>
    </source>
</evidence>
<comment type="caution">
    <text evidence="1">The sequence shown here is derived from an EMBL/GenBank/DDBJ whole genome shotgun (WGS) entry which is preliminary data.</text>
</comment>
<gene>
    <name evidence="1" type="ORF">Taro_040684</name>
</gene>
<dbReference type="Pfam" id="PF14223">
    <property type="entry name" value="Retrotran_gag_2"/>
    <property type="match status" value="1"/>
</dbReference>
<dbReference type="Proteomes" id="UP000652761">
    <property type="component" value="Unassembled WGS sequence"/>
</dbReference>
<dbReference type="EMBL" id="NMUH01003968">
    <property type="protein sequence ID" value="MQM07837.1"/>
    <property type="molecule type" value="Genomic_DNA"/>
</dbReference>
<protein>
    <submittedName>
        <fullName evidence="1">Uncharacterized protein</fullName>
    </submittedName>
</protein>
<dbReference type="AlphaFoldDB" id="A0A843WJM7"/>
<proteinExistence type="predicted"/>
<evidence type="ECO:0000313" key="2">
    <source>
        <dbReference type="Proteomes" id="UP000652761"/>
    </source>
</evidence>
<dbReference type="OrthoDB" id="785014at2759"/>
<sequence>MQYSLSPVYIDEAYLNRHFSSIAASYKKRYDASMSHNTKAENDRISACKIAKEMWDKLKLTYEGTDKVKETRIDILVTQYEKFQMELGLTMSRSSSHCGESSGASRRPESIVRRMDNLMSSFTHRTIRREDLPVLDRGVKTCARGPLEEPSPSEDVVDLCSANQFDRVYCYLRGDDYPKHFPLDEHLFPFI</sequence>